<dbReference type="AlphaFoldDB" id="H0E1I3"/>
<keyword evidence="6" id="KW-1185">Reference proteome</keyword>
<dbReference type="PRINTS" id="PR00778">
    <property type="entry name" value="HTHARSR"/>
</dbReference>
<feature type="domain" description="HTH arsR-type" evidence="4">
    <location>
        <begin position="4"/>
        <end position="97"/>
    </location>
</feature>
<evidence type="ECO:0000256" key="1">
    <source>
        <dbReference type="ARBA" id="ARBA00023015"/>
    </source>
</evidence>
<evidence type="ECO:0000313" key="6">
    <source>
        <dbReference type="Proteomes" id="UP000005143"/>
    </source>
</evidence>
<dbReference type="PANTHER" id="PTHR33154">
    <property type="entry name" value="TRANSCRIPTIONAL REGULATOR, ARSR FAMILY"/>
    <property type="match status" value="1"/>
</dbReference>
<proteinExistence type="predicted"/>
<dbReference type="EMBL" id="AGUD01000022">
    <property type="protein sequence ID" value="EHN12468.1"/>
    <property type="molecule type" value="Genomic_DNA"/>
</dbReference>
<dbReference type="GO" id="GO:0003700">
    <property type="term" value="F:DNA-binding transcription factor activity"/>
    <property type="evidence" value="ECO:0007669"/>
    <property type="project" value="InterPro"/>
</dbReference>
<dbReference type="InterPro" id="IPR036390">
    <property type="entry name" value="WH_DNA-bd_sf"/>
</dbReference>
<dbReference type="PANTHER" id="PTHR33154:SF12">
    <property type="entry name" value="TRANSCRIPTIONAL REGULATORY PROTEIN"/>
    <property type="match status" value="1"/>
</dbReference>
<accession>H0E1I3</accession>
<reference evidence="5 6" key="1">
    <citation type="journal article" date="2013" name="Biodegradation">
        <title>Quantitative proteomic analysis of ibuprofen-degrading Patulibacter sp. strain I11.</title>
        <authorList>
            <person name="Almeida B."/>
            <person name="Kjeldal H."/>
            <person name="Lolas I."/>
            <person name="Knudsen A.D."/>
            <person name="Carvalho G."/>
            <person name="Nielsen K.L."/>
            <person name="Barreto Crespo M.T."/>
            <person name="Stensballe A."/>
            <person name="Nielsen J.L."/>
        </authorList>
    </citation>
    <scope>NUCLEOTIDE SEQUENCE [LARGE SCALE GENOMIC DNA]</scope>
    <source>
        <strain evidence="5 6">I11</strain>
    </source>
</reference>
<dbReference type="InterPro" id="IPR051081">
    <property type="entry name" value="HTH_MetalResp_TranReg"/>
</dbReference>
<dbReference type="CDD" id="cd00090">
    <property type="entry name" value="HTH_ARSR"/>
    <property type="match status" value="1"/>
</dbReference>
<dbReference type="Gene3D" id="1.10.10.10">
    <property type="entry name" value="Winged helix-like DNA-binding domain superfamily/Winged helix DNA-binding domain"/>
    <property type="match status" value="1"/>
</dbReference>
<dbReference type="InterPro" id="IPR001845">
    <property type="entry name" value="HTH_ArsR_DNA-bd_dom"/>
</dbReference>
<keyword evidence="3" id="KW-0804">Transcription</keyword>
<dbReference type="PROSITE" id="PS50987">
    <property type="entry name" value="HTH_ARSR_2"/>
    <property type="match status" value="1"/>
</dbReference>
<evidence type="ECO:0000259" key="4">
    <source>
        <dbReference type="PROSITE" id="PS50987"/>
    </source>
</evidence>
<organism evidence="5 6">
    <name type="scientific">Patulibacter medicamentivorans</name>
    <dbReference type="NCBI Taxonomy" id="1097667"/>
    <lineage>
        <taxon>Bacteria</taxon>
        <taxon>Bacillati</taxon>
        <taxon>Actinomycetota</taxon>
        <taxon>Thermoleophilia</taxon>
        <taxon>Solirubrobacterales</taxon>
        <taxon>Patulibacteraceae</taxon>
        <taxon>Patulibacter</taxon>
    </lineage>
</organism>
<dbReference type="SMART" id="SM00418">
    <property type="entry name" value="HTH_ARSR"/>
    <property type="match status" value="1"/>
</dbReference>
<gene>
    <name evidence="5" type="ORF">PAI11_06450</name>
</gene>
<dbReference type="Proteomes" id="UP000005143">
    <property type="component" value="Unassembled WGS sequence"/>
</dbReference>
<evidence type="ECO:0000313" key="5">
    <source>
        <dbReference type="EMBL" id="EHN12468.1"/>
    </source>
</evidence>
<protein>
    <submittedName>
        <fullName evidence="5">Transcriptional regulator ArsR family</fullName>
    </submittedName>
</protein>
<evidence type="ECO:0000256" key="3">
    <source>
        <dbReference type="ARBA" id="ARBA00023163"/>
    </source>
</evidence>
<keyword evidence="1" id="KW-0805">Transcription regulation</keyword>
<sequence>MPHGSSTGEPQLLDVLQALADPVRLGIVQELAAGDERPCGAFAPQLSKATRSHHLRVLREAGLTNTRNVGTRRLVSLRAAEMELRFPGLLASVLEASDRVATVRG</sequence>
<dbReference type="Pfam" id="PF12840">
    <property type="entry name" value="HTH_20"/>
    <property type="match status" value="1"/>
</dbReference>
<evidence type="ECO:0000256" key="2">
    <source>
        <dbReference type="ARBA" id="ARBA00023125"/>
    </source>
</evidence>
<dbReference type="PATRIC" id="fig|1097667.3.peg.642"/>
<dbReference type="SUPFAM" id="SSF46785">
    <property type="entry name" value="Winged helix' DNA-binding domain"/>
    <property type="match status" value="1"/>
</dbReference>
<name>H0E1I3_9ACTN</name>
<dbReference type="GO" id="GO:0003677">
    <property type="term" value="F:DNA binding"/>
    <property type="evidence" value="ECO:0007669"/>
    <property type="project" value="UniProtKB-KW"/>
</dbReference>
<dbReference type="InterPro" id="IPR011991">
    <property type="entry name" value="ArsR-like_HTH"/>
</dbReference>
<dbReference type="RefSeq" id="WP_007570812.1">
    <property type="nucleotide sequence ID" value="NZ_AGUD01000022.1"/>
</dbReference>
<dbReference type="InterPro" id="IPR036388">
    <property type="entry name" value="WH-like_DNA-bd_sf"/>
</dbReference>
<keyword evidence="2" id="KW-0238">DNA-binding</keyword>
<comment type="caution">
    <text evidence="5">The sequence shown here is derived from an EMBL/GenBank/DDBJ whole genome shotgun (WGS) entry which is preliminary data.</text>
</comment>